<feature type="region of interest" description="Disordered" evidence="1">
    <location>
        <begin position="48"/>
        <end position="103"/>
    </location>
</feature>
<evidence type="ECO:0000256" key="1">
    <source>
        <dbReference type="SAM" id="MobiDB-lite"/>
    </source>
</evidence>
<feature type="compositionally biased region" description="Polar residues" evidence="1">
    <location>
        <begin position="63"/>
        <end position="74"/>
    </location>
</feature>
<comment type="caution">
    <text evidence="2">The sequence shown here is derived from an EMBL/GenBank/DDBJ whole genome shotgun (WGS) entry which is preliminary data.</text>
</comment>
<protein>
    <recommendedName>
        <fullName evidence="4">EF-hand domain-containing protein</fullName>
    </recommendedName>
</protein>
<dbReference type="EMBL" id="QSVA01000005">
    <property type="protein sequence ID" value="RGN95125.1"/>
    <property type="molecule type" value="Genomic_DNA"/>
</dbReference>
<feature type="compositionally biased region" description="Polar residues" evidence="1">
    <location>
        <begin position="8"/>
        <end position="23"/>
    </location>
</feature>
<evidence type="ECO:0008006" key="4">
    <source>
        <dbReference type="Google" id="ProtNLM"/>
    </source>
</evidence>
<sequence length="214" mass="22529">MKTKKTNQESTNSTQKNVEQKSYNWQNGASSSIGAAIGVAAGSMAQTAFATEPVTEGPVQPPHTDTPTVTSEVPLTNEPIAPQKPDTPATPIMPGNSNDEPHNEDTISVVSYETVTCEDGSQMDIAGVIVNGQETLVVDIDRDGIADAMVADMDNNGIITDNEVVNIEEAGIRMEGLSMATTQATGVNEDATLLADNDPIPDYINDADVTGYMA</sequence>
<feature type="region of interest" description="Disordered" evidence="1">
    <location>
        <begin position="1"/>
        <end position="23"/>
    </location>
</feature>
<reference evidence="2 3" key="1">
    <citation type="submission" date="2018-08" db="EMBL/GenBank/DDBJ databases">
        <title>A genome reference for cultivated species of the human gut microbiota.</title>
        <authorList>
            <person name="Zou Y."/>
            <person name="Xue W."/>
            <person name="Luo G."/>
        </authorList>
    </citation>
    <scope>NUCLEOTIDE SEQUENCE [LARGE SCALE GENOMIC DNA]</scope>
    <source>
        <strain evidence="2 3">OM03-4</strain>
    </source>
</reference>
<proteinExistence type="predicted"/>
<evidence type="ECO:0000313" key="2">
    <source>
        <dbReference type="EMBL" id="RGN95125.1"/>
    </source>
</evidence>
<evidence type="ECO:0000313" key="3">
    <source>
        <dbReference type="Proteomes" id="UP000260759"/>
    </source>
</evidence>
<gene>
    <name evidence="2" type="ORF">DXB37_08160</name>
</gene>
<dbReference type="RefSeq" id="WP_117600160.1">
    <property type="nucleotide sequence ID" value="NZ_QSVA01000005.1"/>
</dbReference>
<dbReference type="AlphaFoldDB" id="A0A3E5F1K0"/>
<name>A0A3E5F1K0_BACUN</name>
<dbReference type="Proteomes" id="UP000260759">
    <property type="component" value="Unassembled WGS sequence"/>
</dbReference>
<accession>A0A3E5F1K0</accession>
<organism evidence="2 3">
    <name type="scientific">Bacteroides uniformis</name>
    <dbReference type="NCBI Taxonomy" id="820"/>
    <lineage>
        <taxon>Bacteria</taxon>
        <taxon>Pseudomonadati</taxon>
        <taxon>Bacteroidota</taxon>
        <taxon>Bacteroidia</taxon>
        <taxon>Bacteroidales</taxon>
        <taxon>Bacteroidaceae</taxon>
        <taxon>Bacteroides</taxon>
    </lineage>
</organism>